<accession>A0A6A6CMM4</accession>
<evidence type="ECO:0008006" key="6">
    <source>
        <dbReference type="Google" id="ProtNLM"/>
    </source>
</evidence>
<organism evidence="4 5">
    <name type="scientific">Zasmidium cellare ATCC 36951</name>
    <dbReference type="NCBI Taxonomy" id="1080233"/>
    <lineage>
        <taxon>Eukaryota</taxon>
        <taxon>Fungi</taxon>
        <taxon>Dikarya</taxon>
        <taxon>Ascomycota</taxon>
        <taxon>Pezizomycotina</taxon>
        <taxon>Dothideomycetes</taxon>
        <taxon>Dothideomycetidae</taxon>
        <taxon>Mycosphaerellales</taxon>
        <taxon>Mycosphaerellaceae</taxon>
        <taxon>Zasmidium</taxon>
    </lineage>
</organism>
<evidence type="ECO:0000256" key="1">
    <source>
        <dbReference type="ARBA" id="ARBA00022741"/>
    </source>
</evidence>
<gene>
    <name evidence="4" type="ORF">M409DRAFT_53083</name>
</gene>
<dbReference type="Gene3D" id="3.30.420.40">
    <property type="match status" value="2"/>
</dbReference>
<dbReference type="PANTHER" id="PTHR14187">
    <property type="entry name" value="ALPHA KINASE/ELONGATION FACTOR 2 KINASE"/>
    <property type="match status" value="1"/>
</dbReference>
<dbReference type="InterPro" id="IPR043129">
    <property type="entry name" value="ATPase_NBD"/>
</dbReference>
<dbReference type="Proteomes" id="UP000799537">
    <property type="component" value="Unassembled WGS sequence"/>
</dbReference>
<dbReference type="SUPFAM" id="SSF53067">
    <property type="entry name" value="Actin-like ATPase domain"/>
    <property type="match status" value="2"/>
</dbReference>
<dbReference type="PRINTS" id="PR00301">
    <property type="entry name" value="HEATSHOCK70"/>
</dbReference>
<dbReference type="PANTHER" id="PTHR14187:SF5">
    <property type="entry name" value="HEAT SHOCK 70 KDA PROTEIN 12A"/>
    <property type="match status" value="1"/>
</dbReference>
<feature type="compositionally biased region" description="Basic and acidic residues" evidence="3">
    <location>
        <begin position="88"/>
        <end position="98"/>
    </location>
</feature>
<evidence type="ECO:0000256" key="3">
    <source>
        <dbReference type="SAM" id="MobiDB-lite"/>
    </source>
</evidence>
<dbReference type="RefSeq" id="XP_033669283.1">
    <property type="nucleotide sequence ID" value="XM_033812264.1"/>
</dbReference>
<dbReference type="GO" id="GO:0005524">
    <property type="term" value="F:ATP binding"/>
    <property type="evidence" value="ECO:0007669"/>
    <property type="project" value="UniProtKB-KW"/>
</dbReference>
<feature type="region of interest" description="Disordered" evidence="3">
    <location>
        <begin position="18"/>
        <end position="101"/>
    </location>
</feature>
<evidence type="ECO:0000256" key="2">
    <source>
        <dbReference type="ARBA" id="ARBA00022840"/>
    </source>
</evidence>
<keyword evidence="1" id="KW-0547">Nucleotide-binding</keyword>
<evidence type="ECO:0000313" key="4">
    <source>
        <dbReference type="EMBL" id="KAF2168394.1"/>
    </source>
</evidence>
<dbReference type="EMBL" id="ML993590">
    <property type="protein sequence ID" value="KAF2168394.1"/>
    <property type="molecule type" value="Genomic_DNA"/>
</dbReference>
<dbReference type="GO" id="GO:0140662">
    <property type="term" value="F:ATP-dependent protein folding chaperone"/>
    <property type="evidence" value="ECO:0007669"/>
    <property type="project" value="InterPro"/>
</dbReference>
<proteinExistence type="predicted"/>
<dbReference type="CDD" id="cd10170">
    <property type="entry name" value="ASKHA_NBD_HSP70"/>
    <property type="match status" value="1"/>
</dbReference>
<name>A0A6A6CMM4_ZASCE</name>
<dbReference type="GeneID" id="54565536"/>
<sequence>MSNDNAAQGVGALGSEYLNRNLLADEPEPPAYTPQSPHPRRRHSIRPHNGNFWQGVARNAGTQGHSNERPVSPIPESQEPAPAPAPAREQENLPERPARNPVRSNRLVIAVDFGTTYSGIAITTTDAHHANLANIEVISDWGPRMSNLEKVPSVISYSQPRNGEKQWGTDISEGAVTMVNQKLELELQDSRLDELDLTLYVLKGTNYLAFEHIRDAGAHPDFTYNTPEEVVTDYLWRLFKRTRQAINEEQIIVTNTKIDLVVTVPVPWTYHGYNSMFKAISKAGFNSEQLPTLKDIMVVSEPEAAALFTAQDLKDQGTDFLQENHCFILCDAGGGTVDAVAYQVKKVKPLLELERATEPTGCKRGSAFIDTEFKLWLRDEVLGRELYADLDPANAQQKRISPHTAETEAMRQLIKRFSSNKIVFSNHTRAPIKIDLPPPLDSLDHGRWRSLSDMISTKHRREEMKLLMDKCVNPVIELILAQIDEAARLKGRRIKNIFLVGGFGASPYLQEELQESLDLIQKKLRRPDAAKSLTAVVQGGVIFGSRHKDVSFMRAATKSYGVVIGSQRRFHRLIKKGDLILSNQTLPIESRTFWEPTHRHDHGYSLSLYSCDNEADDKGDDLPEDWHTGQHGT</sequence>
<dbReference type="InterPro" id="IPR013126">
    <property type="entry name" value="Hsp_70_fam"/>
</dbReference>
<keyword evidence="2" id="KW-0067">ATP-binding</keyword>
<dbReference type="OrthoDB" id="2963168at2759"/>
<keyword evidence="5" id="KW-1185">Reference proteome</keyword>
<dbReference type="Gene3D" id="3.90.640.10">
    <property type="entry name" value="Actin, Chain A, domain 4"/>
    <property type="match status" value="1"/>
</dbReference>
<reference evidence="4" key="1">
    <citation type="journal article" date="2020" name="Stud. Mycol.">
        <title>101 Dothideomycetes genomes: a test case for predicting lifestyles and emergence of pathogens.</title>
        <authorList>
            <person name="Haridas S."/>
            <person name="Albert R."/>
            <person name="Binder M."/>
            <person name="Bloem J."/>
            <person name="Labutti K."/>
            <person name="Salamov A."/>
            <person name="Andreopoulos B."/>
            <person name="Baker S."/>
            <person name="Barry K."/>
            <person name="Bills G."/>
            <person name="Bluhm B."/>
            <person name="Cannon C."/>
            <person name="Castanera R."/>
            <person name="Culley D."/>
            <person name="Daum C."/>
            <person name="Ezra D."/>
            <person name="Gonzalez J."/>
            <person name="Henrissat B."/>
            <person name="Kuo A."/>
            <person name="Liang C."/>
            <person name="Lipzen A."/>
            <person name="Lutzoni F."/>
            <person name="Magnuson J."/>
            <person name="Mondo S."/>
            <person name="Nolan M."/>
            <person name="Ohm R."/>
            <person name="Pangilinan J."/>
            <person name="Park H.-J."/>
            <person name="Ramirez L."/>
            <person name="Alfaro M."/>
            <person name="Sun H."/>
            <person name="Tritt A."/>
            <person name="Yoshinaga Y."/>
            <person name="Zwiers L.-H."/>
            <person name="Turgeon B."/>
            <person name="Goodwin S."/>
            <person name="Spatafora J."/>
            <person name="Crous P."/>
            <person name="Grigoriev I."/>
        </authorList>
    </citation>
    <scope>NUCLEOTIDE SEQUENCE</scope>
    <source>
        <strain evidence="4">ATCC 36951</strain>
    </source>
</reference>
<protein>
    <recommendedName>
        <fullName evidence="6">Actin-like ATPase domain-containing protein</fullName>
    </recommendedName>
</protein>
<dbReference type="Pfam" id="PF00012">
    <property type="entry name" value="HSP70"/>
    <property type="match status" value="1"/>
</dbReference>
<evidence type="ECO:0000313" key="5">
    <source>
        <dbReference type="Proteomes" id="UP000799537"/>
    </source>
</evidence>
<dbReference type="AlphaFoldDB" id="A0A6A6CMM4"/>